<comment type="caution">
    <text evidence="1">The sequence shown here is derived from an EMBL/GenBank/DDBJ whole genome shotgun (WGS) entry which is preliminary data.</text>
</comment>
<dbReference type="EMBL" id="JAZBJZ010000023">
    <property type="protein sequence ID" value="MEE3716678.1"/>
    <property type="molecule type" value="Genomic_DNA"/>
</dbReference>
<name>A0AAW9Q0E4_9CYAN</name>
<dbReference type="Proteomes" id="UP001333818">
    <property type="component" value="Unassembled WGS sequence"/>
</dbReference>
<sequence>MVLEEIDRLLADWKNKLDLISQNLIDLCGLLTYQRLSGAAGFSPVKLTGISKTKIEPVLEALNELFQHFDLLTQTIDKARSLRASIPRFLGSEPKAQEILQILTATSIQLPAIRTPLAQRELLSAAETIHAITPTQLLVAMAKTFEVVKESVVAVDLIWSDLEPQLDRAEAEIATIQRQGESLGAIDLRELEASRQAIAALRDRIETDPLGTRTSFEDIERLTAKMRSDLDQLVRAQAKLNDGFTHAKVLLKRLIALNQEAIAAFAESQEKITDCADLFPPLPLEYIEAVGQWLQRLESKLKEGLSRPVRVGLENCTTKISEYIAIETKNIAANRRSLQTRQELRGRLDALKAKAIAKGYAEDMQLAKLADQAKQLLYTRPTPLNQAEETVKQYEIMLNSKSKAFG</sequence>
<dbReference type="RefSeq" id="WP_330483108.1">
    <property type="nucleotide sequence ID" value="NZ_JAZBJZ010000023.1"/>
</dbReference>
<evidence type="ECO:0000313" key="2">
    <source>
        <dbReference type="Proteomes" id="UP001333818"/>
    </source>
</evidence>
<proteinExistence type="predicted"/>
<evidence type="ECO:0000313" key="1">
    <source>
        <dbReference type="EMBL" id="MEE3716678.1"/>
    </source>
</evidence>
<protein>
    <submittedName>
        <fullName evidence="1">Uncharacterized protein</fullName>
    </submittedName>
</protein>
<dbReference type="AlphaFoldDB" id="A0AAW9Q0E4"/>
<accession>A0AAW9Q0E4</accession>
<gene>
    <name evidence="1" type="ORF">V2H45_07970</name>
</gene>
<organism evidence="1 2">
    <name type="scientific">Tumidithrix elongata BACA0141</name>
    <dbReference type="NCBI Taxonomy" id="2716417"/>
    <lineage>
        <taxon>Bacteria</taxon>
        <taxon>Bacillati</taxon>
        <taxon>Cyanobacteriota</taxon>
        <taxon>Cyanophyceae</taxon>
        <taxon>Pseudanabaenales</taxon>
        <taxon>Pseudanabaenaceae</taxon>
        <taxon>Tumidithrix</taxon>
        <taxon>Tumidithrix elongata</taxon>
    </lineage>
</organism>
<reference evidence="1" key="1">
    <citation type="submission" date="2024-01" db="EMBL/GenBank/DDBJ databases">
        <title>Bank of Algae and Cyanobacteria of the Azores (BACA) strain genomes.</title>
        <authorList>
            <person name="Luz R."/>
            <person name="Cordeiro R."/>
            <person name="Fonseca A."/>
            <person name="Goncalves V."/>
        </authorList>
    </citation>
    <scope>NUCLEOTIDE SEQUENCE</scope>
    <source>
        <strain evidence="1">BACA0141</strain>
    </source>
</reference>
<keyword evidence="2" id="KW-1185">Reference proteome</keyword>